<dbReference type="Proteomes" id="UP000032746">
    <property type="component" value="Chromosome"/>
</dbReference>
<sequence>MREDIEILLSFSNMVDRITNAEAIRQYKEQIITDFLESYYADMYEVEKLHIGDKFENADMDYIIDLKRKIFEKYWHNHESYYQPCSMGGDAHFDWEKASDIKLYEKGDDFQQLFLVSITYQGIFKHIKIYMIEYKDGKLGIQHEFFEVI</sequence>
<dbReference type="EMBL" id="WIOC01000007">
    <property type="protein sequence ID" value="MQR49270.1"/>
    <property type="molecule type" value="Genomic_DNA"/>
</dbReference>
<evidence type="ECO:0000313" key="2">
    <source>
        <dbReference type="EMBL" id="MQR49270.1"/>
    </source>
</evidence>
<evidence type="ECO:0000313" key="6">
    <source>
        <dbReference type="Proteomes" id="UP000461234"/>
    </source>
</evidence>
<dbReference type="PATRIC" id="fig|470.1314.peg.606"/>
<dbReference type="OrthoDB" id="7066895at2"/>
<accession>A0A0D5YKY7</accession>
<evidence type="ECO:0000313" key="4">
    <source>
        <dbReference type="Proteomes" id="UP000032746"/>
    </source>
</evidence>
<evidence type="ECO:0000313" key="5">
    <source>
        <dbReference type="Proteomes" id="UP000439424"/>
    </source>
</evidence>
<dbReference type="AlphaFoldDB" id="A0A0D5YKY7"/>
<dbReference type="Proteomes" id="UP000439424">
    <property type="component" value="Unassembled WGS sequence"/>
</dbReference>
<reference evidence="2 6" key="3">
    <citation type="submission" date="2019-10" db="EMBL/GenBank/DDBJ databases">
        <title>Genetic environment of the oxa23 gene and comparative analysis of carbapenem resistant Acinetobacter baumannii isolates belonging to global clone 1, lineage 2 recovered in a burns hospital outbreak in 2012-2013.</title>
        <authorList>
            <person name="Douraghi M."/>
            <person name="Aris P."/>
            <person name="Kenyon J."/>
            <person name="Hamidian M."/>
        </authorList>
    </citation>
    <scope>NUCLEOTIDE SEQUENCE [LARGE SCALE GENOMIC DNA]</scope>
    <source>
        <strain evidence="2 6">ABS103</strain>
    </source>
</reference>
<dbReference type="EMBL" id="WPIP01000282">
    <property type="protein sequence ID" value="MVM93741.1"/>
    <property type="molecule type" value="Genomic_DNA"/>
</dbReference>
<evidence type="ECO:0008006" key="7">
    <source>
        <dbReference type="Google" id="ProtNLM"/>
    </source>
</evidence>
<reference evidence="3 5" key="4">
    <citation type="submission" date="2019-11" db="EMBL/GenBank/DDBJ databases">
        <title>Multidrug-resistant Acinetobacter baumannii moving toward extensively drug-resistant over fifteen years in South of Brazil.</title>
        <authorList>
            <person name="Fedrigo N.H."/>
            <person name="Cerdeira L."/>
            <person name="Fuga B."/>
            <person name="Marini P.V.B."/>
            <person name="Shinohara D.R."/>
            <person name="Carrara-Marroni F.E."/>
            <person name="Lincopan N."/>
            <person name="Tognim M.C.B."/>
        </authorList>
    </citation>
    <scope>NUCLEOTIDE SEQUENCE [LARGE SCALE GENOMIC DNA]</scope>
    <source>
        <strain evidence="3 5">Ac576</strain>
    </source>
</reference>
<name>A0A0D5YKY7_ACIBA</name>
<protein>
    <recommendedName>
        <fullName evidence="7">NTF2 fold immunity protein domain-containing protein</fullName>
    </recommendedName>
</protein>
<proteinExistence type="predicted"/>
<evidence type="ECO:0000313" key="1">
    <source>
        <dbReference type="EMBL" id="AKA32897.1"/>
    </source>
</evidence>
<organism evidence="1 4">
    <name type="scientific">Acinetobacter baumannii</name>
    <dbReference type="NCBI Taxonomy" id="470"/>
    <lineage>
        <taxon>Bacteria</taxon>
        <taxon>Pseudomonadati</taxon>
        <taxon>Pseudomonadota</taxon>
        <taxon>Gammaproteobacteria</taxon>
        <taxon>Moraxellales</taxon>
        <taxon>Moraxellaceae</taxon>
        <taxon>Acinetobacter</taxon>
        <taxon>Acinetobacter calcoaceticus/baumannii complex</taxon>
    </lineage>
</organism>
<evidence type="ECO:0000313" key="3">
    <source>
        <dbReference type="EMBL" id="MVM93741.1"/>
    </source>
</evidence>
<dbReference type="EMBL" id="CP008706">
    <property type="protein sequence ID" value="AKA32897.1"/>
    <property type="molecule type" value="Genomic_DNA"/>
</dbReference>
<gene>
    <name evidence="1" type="ORF">ABUW_3190</name>
    <name evidence="2" type="ORF">F2P40_08040</name>
    <name evidence="3" type="ORF">GNY86_19600</name>
</gene>
<dbReference type="Proteomes" id="UP000461234">
    <property type="component" value="Unassembled WGS sequence"/>
</dbReference>
<dbReference type="RefSeq" id="WP_001206374.1">
    <property type="nucleotide sequence ID" value="NZ_AP031576.1"/>
</dbReference>
<reference evidence="4" key="2">
    <citation type="submission" date="2015-03" db="EMBL/GenBank/DDBJ databases">
        <authorList>
            <person name="Gallagher L.A."/>
            <person name="Hayden H.S."/>
            <person name="Weiss E.J."/>
            <person name="Hager K.R."/>
            <person name="Ramage E."/>
            <person name="Radey M.R."/>
            <person name="Bydalek R."/>
            <person name="Manoil C."/>
            <person name="Miller S.I."/>
            <person name="Brittnacher M.J."/>
        </authorList>
    </citation>
    <scope>NUCLEOTIDE SEQUENCE [LARGE SCALE GENOMIC DNA]</scope>
    <source>
        <strain evidence="4">AB5075-UW</strain>
    </source>
</reference>
<reference evidence="1 4" key="1">
    <citation type="journal article" date="2015" name="J. Bacteriol.">
        <title>Resources for Genetic and Genomic Analysis of Emerging Pathogen Acinetobacter baumannii.</title>
        <authorList>
            <person name="Gallagher L.A."/>
            <person name="Ramage E."/>
            <person name="Weiss E.J."/>
            <person name="Radey M."/>
            <person name="Hayden H.S."/>
            <person name="Held K.G."/>
            <person name="Huse H.K."/>
            <person name="Zurawski D.V."/>
            <person name="Brittnacher M.J."/>
            <person name="Manoil C."/>
        </authorList>
    </citation>
    <scope>NUCLEOTIDE SEQUENCE [LARGE SCALE GENOMIC DNA]</scope>
    <source>
        <strain evidence="1 4">AB5075-UW</strain>
    </source>
</reference>